<accession>A0A9W6Y148</accession>
<keyword evidence="3" id="KW-1185">Reference proteome</keyword>
<feature type="transmembrane region" description="Helical" evidence="1">
    <location>
        <begin position="109"/>
        <end position="134"/>
    </location>
</feature>
<feature type="transmembrane region" description="Helical" evidence="1">
    <location>
        <begin position="38"/>
        <end position="64"/>
    </location>
</feature>
<keyword evidence="1" id="KW-0472">Membrane</keyword>
<dbReference type="PANTHER" id="PTHR37984:SF5">
    <property type="entry name" value="PROTEIN NYNRIN-LIKE"/>
    <property type="match status" value="1"/>
</dbReference>
<dbReference type="OrthoDB" id="90597at2759"/>
<evidence type="ECO:0000313" key="3">
    <source>
        <dbReference type="Proteomes" id="UP001165083"/>
    </source>
</evidence>
<comment type="caution">
    <text evidence="2">The sequence shown here is derived from an EMBL/GenBank/DDBJ whole genome shotgun (WGS) entry which is preliminary data.</text>
</comment>
<dbReference type="Proteomes" id="UP001165083">
    <property type="component" value="Unassembled WGS sequence"/>
</dbReference>
<organism evidence="2 3">
    <name type="scientific">Phytophthora lilii</name>
    <dbReference type="NCBI Taxonomy" id="2077276"/>
    <lineage>
        <taxon>Eukaryota</taxon>
        <taxon>Sar</taxon>
        <taxon>Stramenopiles</taxon>
        <taxon>Oomycota</taxon>
        <taxon>Peronosporomycetes</taxon>
        <taxon>Peronosporales</taxon>
        <taxon>Peronosporaceae</taxon>
        <taxon>Phytophthora</taxon>
    </lineage>
</organism>
<dbReference type="InterPro" id="IPR050951">
    <property type="entry name" value="Retrovirus_Pol_polyprotein"/>
</dbReference>
<reference evidence="2" key="1">
    <citation type="submission" date="2023-04" db="EMBL/GenBank/DDBJ databases">
        <title>Phytophthora lilii NBRC 32176.</title>
        <authorList>
            <person name="Ichikawa N."/>
            <person name="Sato H."/>
            <person name="Tonouchi N."/>
        </authorList>
    </citation>
    <scope>NUCLEOTIDE SEQUENCE</scope>
    <source>
        <strain evidence="2">NBRC 32176</strain>
    </source>
</reference>
<feature type="transmembrane region" description="Helical" evidence="1">
    <location>
        <begin position="146"/>
        <end position="164"/>
    </location>
</feature>
<dbReference type="SUPFAM" id="SSF56672">
    <property type="entry name" value="DNA/RNA polymerases"/>
    <property type="match status" value="1"/>
</dbReference>
<name>A0A9W6Y148_9STRA</name>
<dbReference type="InterPro" id="IPR043128">
    <property type="entry name" value="Rev_trsase/Diguanyl_cyclase"/>
</dbReference>
<keyword evidence="1" id="KW-0812">Transmembrane</keyword>
<dbReference type="InterPro" id="IPR043502">
    <property type="entry name" value="DNA/RNA_pol_sf"/>
</dbReference>
<protein>
    <submittedName>
        <fullName evidence="2">Unnamed protein product</fullName>
    </submittedName>
</protein>
<dbReference type="PANTHER" id="PTHR37984">
    <property type="entry name" value="PROTEIN CBG26694"/>
    <property type="match status" value="1"/>
</dbReference>
<dbReference type="EMBL" id="BSXW01004719">
    <property type="protein sequence ID" value="GMF49587.1"/>
    <property type="molecule type" value="Genomic_DNA"/>
</dbReference>
<dbReference type="Gene3D" id="3.30.70.270">
    <property type="match status" value="1"/>
</dbReference>
<evidence type="ECO:0000256" key="1">
    <source>
        <dbReference type="SAM" id="Phobius"/>
    </source>
</evidence>
<sequence>MGGARFVLFQIVSWTCFGAGAALQVLYLLSLVVVELELFVGAMAVAGSLFVVAEIGMMMSLLVFRKSTQSKSEHESVKEDSACTTARNTPSSLPLSFHERLCNFADECLGVMVVGGLANIYVVPNIMMFSLFALTSNLNSYGVVQYGFLAWGVEAAMMMSRSIATHPEKVKAVMNVQRPRDVHEIRSFLGLTSYFCRYIPGYALISAPLEGLKVKDEPFLWSISCTSRGLCTFITAFTFSGLGKRPEGVTI</sequence>
<evidence type="ECO:0000313" key="2">
    <source>
        <dbReference type="EMBL" id="GMF49587.1"/>
    </source>
</evidence>
<proteinExistence type="predicted"/>
<gene>
    <name evidence="2" type="ORF">Plil01_001712600</name>
</gene>
<dbReference type="AlphaFoldDB" id="A0A9W6Y148"/>
<keyword evidence="1" id="KW-1133">Transmembrane helix</keyword>